<feature type="transmembrane region" description="Helical" evidence="12">
    <location>
        <begin position="290"/>
        <end position="308"/>
    </location>
</feature>
<feature type="transmembrane region" description="Helical" evidence="12">
    <location>
        <begin position="176"/>
        <end position="194"/>
    </location>
</feature>
<evidence type="ECO:0000256" key="11">
    <source>
        <dbReference type="ARBA" id="ARBA00023136"/>
    </source>
</evidence>
<dbReference type="Gramene" id="EFJ25110">
    <property type="protein sequence ID" value="EFJ25110"/>
    <property type="gene ID" value="SELMODRAFT_100447"/>
</dbReference>
<keyword evidence="16" id="KW-1185">Reference proteome</keyword>
<accession>D8RD08</accession>
<comment type="pathway">
    <text evidence="2">Lipid metabolism.</text>
</comment>
<dbReference type="GO" id="GO:0016020">
    <property type="term" value="C:membrane"/>
    <property type="evidence" value="ECO:0000318"/>
    <property type="project" value="GO_Central"/>
</dbReference>
<dbReference type="KEGG" id="smo:SELMODRAFT_231254"/>
<evidence type="ECO:0000256" key="4">
    <source>
        <dbReference type="ARBA" id="ARBA00022617"/>
    </source>
</evidence>
<keyword evidence="10" id="KW-0443">Lipid metabolism</keyword>
<gene>
    <name evidence="14" type="ORF">SELMODRAFT_100447</name>
    <name evidence="15" type="ORF">SELMODRAFT_231254</name>
</gene>
<dbReference type="SMART" id="SM01117">
    <property type="entry name" value="Cyt-b5"/>
    <property type="match status" value="1"/>
</dbReference>
<name>D8RD08_SELML</name>
<dbReference type="PANTHER" id="PTHR19353:SF30">
    <property type="entry name" value="DELTA 8-(E)-SPHINGOLIPID DESATURASE"/>
    <property type="match status" value="1"/>
</dbReference>
<dbReference type="SUPFAM" id="SSF55856">
    <property type="entry name" value="Cytochrome b5-like heme/steroid binding domain"/>
    <property type="match status" value="1"/>
</dbReference>
<dbReference type="EMBL" id="GL377588">
    <property type="protein sequence ID" value="EFJ25110.1"/>
    <property type="molecule type" value="Genomic_DNA"/>
</dbReference>
<dbReference type="HOGENOM" id="CLU_016265_2_0_1"/>
<evidence type="ECO:0000256" key="1">
    <source>
        <dbReference type="ARBA" id="ARBA00004141"/>
    </source>
</evidence>
<comment type="similarity">
    <text evidence="3">Belongs to the fatty acid desaturase type 1 family.</text>
</comment>
<keyword evidence="11 12" id="KW-0472">Membrane</keyword>
<dbReference type="OMA" id="QWWKNKH"/>
<dbReference type="eggNOG" id="KOG4232">
    <property type="taxonomic scope" value="Eukaryota"/>
</dbReference>
<organism evidence="16">
    <name type="scientific">Selaginella moellendorffii</name>
    <name type="common">Spikemoss</name>
    <dbReference type="NCBI Taxonomy" id="88036"/>
    <lineage>
        <taxon>Eukaryota</taxon>
        <taxon>Viridiplantae</taxon>
        <taxon>Streptophyta</taxon>
        <taxon>Embryophyta</taxon>
        <taxon>Tracheophyta</taxon>
        <taxon>Lycopodiopsida</taxon>
        <taxon>Selaginellales</taxon>
        <taxon>Selaginellaceae</taxon>
        <taxon>Selaginella</taxon>
    </lineage>
</organism>
<dbReference type="InterPro" id="IPR005804">
    <property type="entry name" value="FA_desaturase_dom"/>
</dbReference>
<dbReference type="PROSITE" id="PS50255">
    <property type="entry name" value="CYTOCHROME_B5_2"/>
    <property type="match status" value="1"/>
</dbReference>
<dbReference type="GO" id="GO:0046872">
    <property type="term" value="F:metal ion binding"/>
    <property type="evidence" value="ECO:0007669"/>
    <property type="project" value="UniProtKB-KW"/>
</dbReference>
<feature type="domain" description="Cytochrome b5 heme-binding" evidence="13">
    <location>
        <begin position="6"/>
        <end position="83"/>
    </location>
</feature>
<dbReference type="Gene3D" id="3.10.120.10">
    <property type="entry name" value="Cytochrome b5-like heme/steroid binding domain"/>
    <property type="match status" value="1"/>
</dbReference>
<evidence type="ECO:0000256" key="7">
    <source>
        <dbReference type="ARBA" id="ARBA00022989"/>
    </source>
</evidence>
<evidence type="ECO:0000256" key="8">
    <source>
        <dbReference type="ARBA" id="ARBA00023002"/>
    </source>
</evidence>
<evidence type="ECO:0000256" key="5">
    <source>
        <dbReference type="ARBA" id="ARBA00022692"/>
    </source>
</evidence>
<dbReference type="Pfam" id="PF00487">
    <property type="entry name" value="FA_desaturase"/>
    <property type="match status" value="1"/>
</dbReference>
<dbReference type="KEGG" id="smo:SELMODRAFT_100447"/>
<evidence type="ECO:0000256" key="12">
    <source>
        <dbReference type="SAM" id="Phobius"/>
    </source>
</evidence>
<keyword evidence="4" id="KW-0349">Heme</keyword>
<evidence type="ECO:0000256" key="10">
    <source>
        <dbReference type="ARBA" id="ARBA00023098"/>
    </source>
</evidence>
<dbReference type="InterPro" id="IPR001199">
    <property type="entry name" value="Cyt_B5-like_heme/steroid-bd"/>
</dbReference>
<comment type="subcellular location">
    <subcellularLocation>
        <location evidence="1">Membrane</location>
        <topology evidence="1">Multi-pass membrane protein</topology>
    </subcellularLocation>
</comment>
<dbReference type="AlphaFoldDB" id="D8RD08"/>
<dbReference type="Pfam" id="PF00173">
    <property type="entry name" value="Cyt-b5"/>
    <property type="match status" value="1"/>
</dbReference>
<dbReference type="InterPro" id="IPR036400">
    <property type="entry name" value="Cyt_B5-like_heme/steroid_sf"/>
</dbReference>
<evidence type="ECO:0000256" key="6">
    <source>
        <dbReference type="ARBA" id="ARBA00022723"/>
    </source>
</evidence>
<feature type="transmembrane region" description="Helical" evidence="12">
    <location>
        <begin position="111"/>
        <end position="132"/>
    </location>
</feature>
<keyword evidence="9" id="KW-0408">Iron</keyword>
<sequence length="457" mass="51539">MQIAAGRVITRDELAEHRNDGDLWISIQGKVYDVSKWAAIHPGGDLALKSFAGQPDATDAFLAFHPRQRAFQILPKFLIGTLADPVLSPLTADHALVLERLGKAGFLTVDLFFYCKILAAIVALVTACVAGVIFSSSAIVHCASAVLLGFAWIQAGWIGHDTGHTGMTGSPRADSWIGLLIGNALSGIGFQWWLRNHNAHHFSCNNLEYDPDLQYMPIFAISSRFFRSSRALHSYFYDREMAFDAIARLLVSYQHWTFYLVMAVARVNLYAQSFIVAIWRKRVPHRGWEIGSLLFFWAWLFSLLSYLPSYSERIAFLLIAMATTGVQHVQFCLNHFSSPVYQGRRPRGDGQWLADQATGTLNLSCSKKWDWFHGGLQFQIEHHLFPQVPRHHLRAASEMVIKPLLVDKHGLDYKMVTFWEANVMIIRTLRAAAMEARDVSKPLRKGNMLWEAVNAHG</sequence>
<evidence type="ECO:0000313" key="16">
    <source>
        <dbReference type="Proteomes" id="UP000001514"/>
    </source>
</evidence>
<evidence type="ECO:0000256" key="9">
    <source>
        <dbReference type="ARBA" id="ARBA00023004"/>
    </source>
</evidence>
<dbReference type="InterPro" id="IPR012171">
    <property type="entry name" value="Fatty_acid_desaturase"/>
</dbReference>
<evidence type="ECO:0000256" key="2">
    <source>
        <dbReference type="ARBA" id="ARBA00005189"/>
    </source>
</evidence>
<evidence type="ECO:0000259" key="13">
    <source>
        <dbReference type="PROSITE" id="PS50255"/>
    </source>
</evidence>
<dbReference type="GO" id="GO:0006629">
    <property type="term" value="P:lipid metabolic process"/>
    <property type="evidence" value="ECO:0000318"/>
    <property type="project" value="GO_Central"/>
</dbReference>
<dbReference type="GO" id="GO:0016717">
    <property type="term" value="F:oxidoreductase activity, acting on paired donors, with oxidation of a pair of donors resulting in the reduction of molecular oxygen to two molecules of water"/>
    <property type="evidence" value="ECO:0000318"/>
    <property type="project" value="GO_Central"/>
</dbReference>
<reference evidence="15 16" key="1">
    <citation type="journal article" date="2011" name="Science">
        <title>The Selaginella genome identifies genetic changes associated with the evolution of vascular plants.</title>
        <authorList>
            <person name="Banks J.A."/>
            <person name="Nishiyama T."/>
            <person name="Hasebe M."/>
            <person name="Bowman J.L."/>
            <person name="Gribskov M."/>
            <person name="dePamphilis C."/>
            <person name="Albert V.A."/>
            <person name="Aono N."/>
            <person name="Aoyama T."/>
            <person name="Ambrose B.A."/>
            <person name="Ashton N.W."/>
            <person name="Axtell M.J."/>
            <person name="Barker E."/>
            <person name="Barker M.S."/>
            <person name="Bennetzen J.L."/>
            <person name="Bonawitz N.D."/>
            <person name="Chapple C."/>
            <person name="Cheng C."/>
            <person name="Correa L.G."/>
            <person name="Dacre M."/>
            <person name="DeBarry J."/>
            <person name="Dreyer I."/>
            <person name="Elias M."/>
            <person name="Engstrom E.M."/>
            <person name="Estelle M."/>
            <person name="Feng L."/>
            <person name="Finet C."/>
            <person name="Floyd S.K."/>
            <person name="Frommer W.B."/>
            <person name="Fujita T."/>
            <person name="Gramzow L."/>
            <person name="Gutensohn M."/>
            <person name="Harholt J."/>
            <person name="Hattori M."/>
            <person name="Heyl A."/>
            <person name="Hirai T."/>
            <person name="Hiwatashi Y."/>
            <person name="Ishikawa M."/>
            <person name="Iwata M."/>
            <person name="Karol K.G."/>
            <person name="Koehler B."/>
            <person name="Kolukisaoglu U."/>
            <person name="Kubo M."/>
            <person name="Kurata T."/>
            <person name="Lalonde S."/>
            <person name="Li K."/>
            <person name="Li Y."/>
            <person name="Litt A."/>
            <person name="Lyons E."/>
            <person name="Manning G."/>
            <person name="Maruyama T."/>
            <person name="Michael T.P."/>
            <person name="Mikami K."/>
            <person name="Miyazaki S."/>
            <person name="Morinaga S."/>
            <person name="Murata T."/>
            <person name="Mueller-Roeber B."/>
            <person name="Nelson D.R."/>
            <person name="Obara M."/>
            <person name="Oguri Y."/>
            <person name="Olmstead R.G."/>
            <person name="Onodera N."/>
            <person name="Petersen B.L."/>
            <person name="Pils B."/>
            <person name="Prigge M."/>
            <person name="Rensing S.A."/>
            <person name="Riano-Pachon D.M."/>
            <person name="Roberts A.W."/>
            <person name="Sato Y."/>
            <person name="Scheller H.V."/>
            <person name="Schulz B."/>
            <person name="Schulz C."/>
            <person name="Shakirov E.V."/>
            <person name="Shibagaki N."/>
            <person name="Shinohara N."/>
            <person name="Shippen D.E."/>
            <person name="Soerensen I."/>
            <person name="Sotooka R."/>
            <person name="Sugimoto N."/>
            <person name="Sugita M."/>
            <person name="Sumikawa N."/>
            <person name="Tanurdzic M."/>
            <person name="Theissen G."/>
            <person name="Ulvskov P."/>
            <person name="Wakazuki S."/>
            <person name="Weng J.K."/>
            <person name="Willats W.W."/>
            <person name="Wipf D."/>
            <person name="Wolf P.G."/>
            <person name="Yang L."/>
            <person name="Zimmer A.D."/>
            <person name="Zhu Q."/>
            <person name="Mitros T."/>
            <person name="Hellsten U."/>
            <person name="Loque D."/>
            <person name="Otillar R."/>
            <person name="Salamov A."/>
            <person name="Schmutz J."/>
            <person name="Shapiro H."/>
            <person name="Lindquist E."/>
            <person name="Lucas S."/>
            <person name="Rokhsar D."/>
            <person name="Grigoriev I.V."/>
        </authorList>
    </citation>
    <scope>NUCLEOTIDE SEQUENCE [LARGE SCALE GENOMIC DNA]</scope>
</reference>
<dbReference type="Proteomes" id="UP000001514">
    <property type="component" value="Unassembled WGS sequence"/>
</dbReference>
<keyword evidence="7 12" id="KW-1133">Transmembrane helix</keyword>
<evidence type="ECO:0000256" key="3">
    <source>
        <dbReference type="ARBA" id="ARBA00009295"/>
    </source>
</evidence>
<proteinExistence type="inferred from homology"/>
<protein>
    <recommendedName>
        <fullName evidence="13">Cytochrome b5 heme-binding domain-containing protein</fullName>
    </recommendedName>
</protein>
<keyword evidence="5 12" id="KW-0812">Transmembrane</keyword>
<dbReference type="InParanoid" id="D8RD08"/>
<evidence type="ECO:0000313" key="15">
    <source>
        <dbReference type="EMBL" id="EFJ29933.1"/>
    </source>
</evidence>
<dbReference type="OrthoDB" id="260091at2759"/>
<feature type="transmembrane region" description="Helical" evidence="12">
    <location>
        <begin position="256"/>
        <end position="278"/>
    </location>
</feature>
<dbReference type="PIRSF" id="PIRSF015921">
    <property type="entry name" value="FA_sphinglp_des"/>
    <property type="match status" value="1"/>
</dbReference>
<dbReference type="STRING" id="88036.D8RD08"/>
<dbReference type="CDD" id="cd03506">
    <property type="entry name" value="Delta6-FADS-like"/>
    <property type="match status" value="1"/>
</dbReference>
<dbReference type="EMBL" id="GL377576">
    <property type="protein sequence ID" value="EFJ29933.1"/>
    <property type="molecule type" value="Genomic_DNA"/>
</dbReference>
<feature type="transmembrane region" description="Helical" evidence="12">
    <location>
        <begin position="138"/>
        <end position="155"/>
    </location>
</feature>
<keyword evidence="6" id="KW-0479">Metal-binding</keyword>
<dbReference type="Gramene" id="EFJ29933">
    <property type="protein sequence ID" value="EFJ29933"/>
    <property type="gene ID" value="SELMODRAFT_231254"/>
</dbReference>
<evidence type="ECO:0000313" key="14">
    <source>
        <dbReference type="EMBL" id="EFJ25110.1"/>
    </source>
</evidence>
<dbReference type="FunCoup" id="D8RD08">
    <property type="interactions" value="1846"/>
</dbReference>
<dbReference type="PANTHER" id="PTHR19353">
    <property type="entry name" value="FATTY ACID DESATURASE 2"/>
    <property type="match status" value="1"/>
</dbReference>
<keyword evidence="8" id="KW-0560">Oxidoreductase</keyword>